<dbReference type="PANTHER" id="PTHR10513:SF35">
    <property type="entry name" value="DEOXYADENOSINE KINASE"/>
    <property type="match status" value="1"/>
</dbReference>
<feature type="binding site" evidence="3">
    <location>
        <position position="79"/>
    </location>
    <ligand>
        <name>substrate</name>
    </ligand>
</feature>
<keyword evidence="4" id="KW-0067">ATP-binding</keyword>
<dbReference type="PIRSF" id="PIRSF000705">
    <property type="entry name" value="DNK"/>
    <property type="match status" value="1"/>
</dbReference>
<feature type="binding site" evidence="3">
    <location>
        <position position="32"/>
    </location>
    <ligand>
        <name>substrate</name>
    </ligand>
</feature>
<evidence type="ECO:0000256" key="3">
    <source>
        <dbReference type="PIRSR" id="PIRSR000705-2"/>
    </source>
</evidence>
<gene>
    <name evidence="6" type="ORF">FC87_GL001186</name>
</gene>
<dbReference type="GO" id="GO:0019136">
    <property type="term" value="F:deoxynucleoside kinase activity"/>
    <property type="evidence" value="ECO:0007669"/>
    <property type="project" value="InterPro"/>
</dbReference>
<dbReference type="SUPFAM" id="SSF52540">
    <property type="entry name" value="P-loop containing nucleoside triphosphate hydrolases"/>
    <property type="match status" value="1"/>
</dbReference>
<dbReference type="InterPro" id="IPR002624">
    <property type="entry name" value="DCK/DGK"/>
</dbReference>
<feature type="binding site" evidence="3">
    <location>
        <position position="44"/>
    </location>
    <ligand>
        <name>substrate</name>
    </ligand>
</feature>
<dbReference type="InterPro" id="IPR031314">
    <property type="entry name" value="DNK_dom"/>
</dbReference>
<organism evidence="6 7">
    <name type="scientific">Fructilactobacillus florum DSM 22689 = JCM 16035</name>
    <dbReference type="NCBI Taxonomy" id="1423745"/>
    <lineage>
        <taxon>Bacteria</taxon>
        <taxon>Bacillati</taxon>
        <taxon>Bacillota</taxon>
        <taxon>Bacilli</taxon>
        <taxon>Lactobacillales</taxon>
        <taxon>Lactobacillaceae</taxon>
        <taxon>Fructilactobacillus</taxon>
    </lineage>
</organism>
<evidence type="ECO:0000313" key="7">
    <source>
        <dbReference type="Proteomes" id="UP000051586"/>
    </source>
</evidence>
<evidence type="ECO:0000259" key="5">
    <source>
        <dbReference type="Pfam" id="PF01712"/>
    </source>
</evidence>
<keyword evidence="6" id="KW-0808">Transferase</keyword>
<feature type="binding site" evidence="4">
    <location>
        <begin position="8"/>
        <end position="16"/>
    </location>
    <ligand>
        <name>ATP</name>
        <dbReference type="ChEBI" id="CHEBI:30616"/>
    </ligand>
</feature>
<evidence type="ECO:0000256" key="4">
    <source>
        <dbReference type="PIRSR" id="PIRSR000705-3"/>
    </source>
</evidence>
<evidence type="ECO:0000256" key="1">
    <source>
        <dbReference type="ARBA" id="ARBA00007420"/>
    </source>
</evidence>
<comment type="caution">
    <text evidence="6">The sequence shown here is derived from an EMBL/GenBank/DDBJ whole genome shotgun (WGS) entry which is preliminary data.</text>
</comment>
<dbReference type="GO" id="GO:0005524">
    <property type="term" value="F:ATP binding"/>
    <property type="evidence" value="ECO:0007669"/>
    <property type="project" value="UniProtKB-KW"/>
</dbReference>
<accession>A0A0R2CQW5</accession>
<evidence type="ECO:0000256" key="2">
    <source>
        <dbReference type="PIRSR" id="PIRSR000705-1"/>
    </source>
</evidence>
<dbReference type="InterPro" id="IPR050566">
    <property type="entry name" value="Deoxyribonucleoside_kinase"/>
</dbReference>
<name>A0A0R2CQW5_9LACO</name>
<dbReference type="InterPro" id="IPR027417">
    <property type="entry name" value="P-loop_NTPase"/>
</dbReference>
<feature type="domain" description="Deoxynucleoside kinase" evidence="5">
    <location>
        <begin position="5"/>
        <end position="205"/>
    </location>
</feature>
<feature type="binding site" evidence="3">
    <location>
        <position position="84"/>
    </location>
    <ligand>
        <name>substrate</name>
    </ligand>
</feature>
<comment type="similarity">
    <text evidence="1">Belongs to the DCK/DGK family.</text>
</comment>
<feature type="binding site" evidence="3">
    <location>
        <position position="55"/>
    </location>
    <ligand>
        <name>substrate</name>
    </ligand>
</feature>
<keyword evidence="4" id="KW-0547">Nucleotide-binding</keyword>
<dbReference type="AlphaFoldDB" id="A0A0R2CQW5"/>
<dbReference type="Gene3D" id="3.40.50.300">
    <property type="entry name" value="P-loop containing nucleotide triphosphate hydrolases"/>
    <property type="match status" value="1"/>
</dbReference>
<dbReference type="PATRIC" id="fig|1423745.4.peg.1251"/>
<dbReference type="Proteomes" id="UP000051586">
    <property type="component" value="Unassembled WGS sequence"/>
</dbReference>
<feature type="binding site" evidence="3">
    <location>
        <position position="150"/>
    </location>
    <ligand>
        <name>substrate</name>
    </ligand>
</feature>
<feature type="active site" description="Proton acceptor" evidence="2">
    <location>
        <position position="78"/>
    </location>
</feature>
<proteinExistence type="inferred from homology"/>
<keyword evidence="6" id="KW-0418">Kinase</keyword>
<evidence type="ECO:0000313" key="6">
    <source>
        <dbReference type="EMBL" id="KRM90502.1"/>
    </source>
</evidence>
<dbReference type="Pfam" id="PF01712">
    <property type="entry name" value="dNK"/>
    <property type="match status" value="1"/>
</dbReference>
<dbReference type="GO" id="GO:0005737">
    <property type="term" value="C:cytoplasm"/>
    <property type="evidence" value="ECO:0007669"/>
    <property type="project" value="TreeGrafter"/>
</dbReference>
<protein>
    <submittedName>
        <fullName evidence="6">Deoxyguanosine kinase</fullName>
    </submittedName>
</protein>
<dbReference type="EMBL" id="AYZI01000008">
    <property type="protein sequence ID" value="KRM90502.1"/>
    <property type="molecule type" value="Genomic_DNA"/>
</dbReference>
<dbReference type="PANTHER" id="PTHR10513">
    <property type="entry name" value="DEOXYNUCLEOSIDE KINASE"/>
    <property type="match status" value="1"/>
</dbReference>
<reference evidence="6 7" key="1">
    <citation type="journal article" date="2015" name="Genome Announc.">
        <title>Expanding the biotechnology potential of lactobacilli through comparative genomics of 213 strains and associated genera.</title>
        <authorList>
            <person name="Sun Z."/>
            <person name="Harris H.M."/>
            <person name="McCann A."/>
            <person name="Guo C."/>
            <person name="Argimon S."/>
            <person name="Zhang W."/>
            <person name="Yang X."/>
            <person name="Jeffery I.B."/>
            <person name="Cooney J.C."/>
            <person name="Kagawa T.F."/>
            <person name="Liu W."/>
            <person name="Song Y."/>
            <person name="Salvetti E."/>
            <person name="Wrobel A."/>
            <person name="Rasinkangas P."/>
            <person name="Parkhill J."/>
            <person name="Rea M.C."/>
            <person name="O'Sullivan O."/>
            <person name="Ritari J."/>
            <person name="Douillard F.P."/>
            <person name="Paul Ross R."/>
            <person name="Yang R."/>
            <person name="Briner A.E."/>
            <person name="Felis G.E."/>
            <person name="de Vos W.M."/>
            <person name="Barrangou R."/>
            <person name="Klaenhammer T.R."/>
            <person name="Caufield P.W."/>
            <person name="Cui Y."/>
            <person name="Zhang H."/>
            <person name="O'Toole P.W."/>
        </authorList>
    </citation>
    <scope>NUCLEOTIDE SEQUENCE [LARGE SCALE GENOMIC DNA]</scope>
    <source>
        <strain evidence="6 7">DSM 22689</strain>
    </source>
</reference>
<dbReference type="STRING" id="1423745.GCA_001311215_00800"/>
<sequence length="216" mass="24759">MTMLVLAGPIGAGKTSLTTILAQHLQAPAFYESVDDNEILPLFYENPRKYAFLLQIYFLNKRLASLRAATANPLSVMDRSIFEDSLLFHLNADLGRATATEVETYDELLANMLDQVGENDFQKIPDLLIYVRVSFQTMLEHIQRRGRVFEQLDNDASLYEYYQELNQRYASWYANYKLSPKIQIDGDQFDFVNNPADQEVVLATLDAKIKQIMALD</sequence>
<dbReference type="CDD" id="cd01673">
    <property type="entry name" value="dNK"/>
    <property type="match status" value="1"/>
</dbReference>